<accession>A0A2P6AU41</accession>
<evidence type="ECO:0000313" key="1">
    <source>
        <dbReference type="EMBL" id="PQA49358.1"/>
    </source>
</evidence>
<keyword evidence="2" id="KW-1185">Reference proteome</keyword>
<name>A0A2P6AU41_9GAMM</name>
<dbReference type="Proteomes" id="UP000243900">
    <property type="component" value="Unassembled WGS sequence"/>
</dbReference>
<gene>
    <name evidence="1" type="ORF">C5O18_02655</name>
</gene>
<sequence>MSEADGPLAYFLPLDDQLLPMNGLIGRQIEIRASERITCVGCGKSSNKSFNQGYCYRCFITLAACDLCIMKPETCHHHLGTCREPAWGDAHCMIPHVVYLANSTGVKVGITRETQIPTRWIDQGAGQALPVFRVATRRLSGLIETVLAQQVTDKTKWQALVKGEYAPVDLVAERDRLLALCADGLAAIEAEFPGQVERLDAVPVTLSYPVETYAAKAKSFSPEKEPARGRLTGIKGQYLLFDTGVLNVRKFTGYQWEVTVL</sequence>
<dbReference type="Pfam" id="PF10977">
    <property type="entry name" value="DUF2797"/>
    <property type="match status" value="1"/>
</dbReference>
<dbReference type="AlphaFoldDB" id="A0A2P6AU41"/>
<protein>
    <submittedName>
        <fullName evidence="1">DUF2797 domain-containing protein</fullName>
    </submittedName>
</protein>
<reference evidence="2" key="1">
    <citation type="submission" date="2018-02" db="EMBL/GenBank/DDBJ databases">
        <title>Genome sequencing of Solimonas sp. HR-BB.</title>
        <authorList>
            <person name="Lee Y."/>
            <person name="Jeon C.O."/>
        </authorList>
    </citation>
    <scope>NUCLEOTIDE SEQUENCE [LARGE SCALE GENOMIC DNA]</scope>
    <source>
        <strain evidence="2">HR-E</strain>
    </source>
</reference>
<dbReference type="EMBL" id="PTQZ01000032">
    <property type="protein sequence ID" value="PQA49358.1"/>
    <property type="molecule type" value="Genomic_DNA"/>
</dbReference>
<dbReference type="RefSeq" id="WP_105191319.1">
    <property type="nucleotide sequence ID" value="NZ_PTQZ01000032.1"/>
</dbReference>
<evidence type="ECO:0000313" key="2">
    <source>
        <dbReference type="Proteomes" id="UP000243900"/>
    </source>
</evidence>
<organism evidence="1 2">
    <name type="scientific">Amnimonas aquatica</name>
    <dbReference type="NCBI Taxonomy" id="2094561"/>
    <lineage>
        <taxon>Bacteria</taxon>
        <taxon>Pseudomonadati</taxon>
        <taxon>Pseudomonadota</taxon>
        <taxon>Gammaproteobacteria</taxon>
        <taxon>Moraxellales</taxon>
        <taxon>Moraxellaceae</taxon>
        <taxon>Amnimonas</taxon>
    </lineage>
</organism>
<proteinExistence type="predicted"/>
<dbReference type="InterPro" id="IPR021246">
    <property type="entry name" value="DUF2797"/>
</dbReference>
<dbReference type="OrthoDB" id="9775734at2"/>
<comment type="caution">
    <text evidence="1">The sequence shown here is derived from an EMBL/GenBank/DDBJ whole genome shotgun (WGS) entry which is preliminary data.</text>
</comment>